<reference evidence="1" key="2">
    <citation type="submission" date="2020-01" db="EMBL/GenBank/DDBJ databases">
        <authorList>
            <person name="Campanaro S."/>
        </authorList>
    </citation>
    <scope>NUCLEOTIDE SEQUENCE</scope>
    <source>
        <strain evidence="1">AS06rmzACSIP_7</strain>
    </source>
</reference>
<comment type="caution">
    <text evidence="1">The sequence shown here is derived from an EMBL/GenBank/DDBJ whole genome shotgun (WGS) entry which is preliminary data.</text>
</comment>
<dbReference type="Proteomes" id="UP000777265">
    <property type="component" value="Unassembled WGS sequence"/>
</dbReference>
<organism evidence="1 2">
    <name type="scientific">Syntrophorhabdus aromaticivorans</name>
    <dbReference type="NCBI Taxonomy" id="328301"/>
    <lineage>
        <taxon>Bacteria</taxon>
        <taxon>Pseudomonadati</taxon>
        <taxon>Thermodesulfobacteriota</taxon>
        <taxon>Syntrophorhabdia</taxon>
        <taxon>Syntrophorhabdales</taxon>
        <taxon>Syntrophorhabdaceae</taxon>
        <taxon>Syntrophorhabdus</taxon>
    </lineage>
</organism>
<accession>A0A971RZT9</accession>
<evidence type="ECO:0000313" key="1">
    <source>
        <dbReference type="EMBL" id="NLW34610.1"/>
    </source>
</evidence>
<name>A0A971RZT9_9BACT</name>
<dbReference type="EMBL" id="JAAYEE010000070">
    <property type="protein sequence ID" value="NLW34610.1"/>
    <property type="molecule type" value="Genomic_DNA"/>
</dbReference>
<gene>
    <name evidence="1" type="ORF">GXY80_03885</name>
</gene>
<reference evidence="1" key="1">
    <citation type="journal article" date="2020" name="Biotechnol. Biofuels">
        <title>New insights from the biogas microbiome by comprehensive genome-resolved metagenomics of nearly 1600 species originating from multiple anaerobic digesters.</title>
        <authorList>
            <person name="Campanaro S."/>
            <person name="Treu L."/>
            <person name="Rodriguez-R L.M."/>
            <person name="Kovalovszki A."/>
            <person name="Ziels R.M."/>
            <person name="Maus I."/>
            <person name="Zhu X."/>
            <person name="Kougias P.G."/>
            <person name="Basile A."/>
            <person name="Luo G."/>
            <person name="Schluter A."/>
            <person name="Konstantinidis K.T."/>
            <person name="Angelidaki I."/>
        </authorList>
    </citation>
    <scope>NUCLEOTIDE SEQUENCE</scope>
    <source>
        <strain evidence="1">AS06rmzACSIP_7</strain>
    </source>
</reference>
<proteinExistence type="predicted"/>
<protein>
    <submittedName>
        <fullName evidence="1">Uncharacterized protein</fullName>
    </submittedName>
</protein>
<evidence type="ECO:0000313" key="2">
    <source>
        <dbReference type="Proteomes" id="UP000777265"/>
    </source>
</evidence>
<dbReference type="AlphaFoldDB" id="A0A971RZT9"/>
<sequence length="374" mass="41764">MLLILVHQPVKALSPANASGSIDDAVAKLVQFCIEPKTSLDEQAVATLVDYVLSLKSSKEFSLPKSRECTGAYYEFDTKITFPRFMDYSYSSVVPSVITRPSSMRYSLWSNHRGETQPLPASWKPVPPAGTPVVIHGLQREADTPDLNTGVYHEYNLKRTLILVNHKGRQALVSISKQISTSDVGKKGVILGNDNDWTYYYSSEPGTPKTGIGWVKSYIYDYFSIGVYVESSATVVKTGVFQWLRAGWSGINFVRPNHILGGMKRFAHNSKTVLESPRLPSPGQIVSVYQWLSNVPLSELRKEYAALQQALRSSAIRTGKISKSASDKQISFVNIPKEQIVEELMLEYIKMSLGKPTLVGQLLRQIRSSRHPLY</sequence>